<accession>A0A1H2TFD6</accession>
<dbReference type="GO" id="GO:0006635">
    <property type="term" value="P:fatty acid beta-oxidation"/>
    <property type="evidence" value="ECO:0007669"/>
    <property type="project" value="TreeGrafter"/>
</dbReference>
<dbReference type="InterPro" id="IPR029045">
    <property type="entry name" value="ClpP/crotonase-like_dom_sf"/>
</dbReference>
<dbReference type="EMBL" id="FNON01000001">
    <property type="protein sequence ID" value="SDW42477.1"/>
    <property type="molecule type" value="Genomic_DNA"/>
</dbReference>
<dbReference type="GO" id="GO:0003824">
    <property type="term" value="F:catalytic activity"/>
    <property type="evidence" value="ECO:0007669"/>
    <property type="project" value="UniProtKB-ARBA"/>
</dbReference>
<dbReference type="InterPro" id="IPR001753">
    <property type="entry name" value="Enoyl-CoA_hydra/iso"/>
</dbReference>
<dbReference type="AlphaFoldDB" id="A0A1H2TFD6"/>
<dbReference type="PANTHER" id="PTHR11941:SF54">
    <property type="entry name" value="ENOYL-COA HYDRATASE, MITOCHONDRIAL"/>
    <property type="match status" value="1"/>
</dbReference>
<sequence>MIELQRESSGLAVLTIDAPPLNLYTAELQDRLAEAIGELEGDRPRALLVRAEGKIVSGGVDVSLFDAQGSAAEAKVLFDRMLSIPDRIAALEFPTVFAAHGLCLTWAFEVAVACDIILASERAKFGLVERVVGLTPTMGGTQRLAARAGVGRAKEFVMTGATYDAQTLERWNVVNRVLPAEDFDAACRAFTEALAAGPTKAHAATKKVLEHYEHGGVAEANAHITTIAAELFDTEDLRGAVKSFLADGPGKATFTGR</sequence>
<proteinExistence type="predicted"/>
<reference evidence="1 2" key="1">
    <citation type="submission" date="2016-10" db="EMBL/GenBank/DDBJ databases">
        <authorList>
            <person name="de Groot N.N."/>
        </authorList>
    </citation>
    <scope>NUCLEOTIDE SEQUENCE [LARGE SCALE GENOMIC DNA]</scope>
    <source>
        <strain evidence="1 2">CPCC 202699</strain>
    </source>
</reference>
<keyword evidence="2" id="KW-1185">Reference proteome</keyword>
<dbReference type="Pfam" id="PF00378">
    <property type="entry name" value="ECH_1"/>
    <property type="match status" value="1"/>
</dbReference>
<evidence type="ECO:0000313" key="2">
    <source>
        <dbReference type="Proteomes" id="UP000199515"/>
    </source>
</evidence>
<dbReference type="SUPFAM" id="SSF52096">
    <property type="entry name" value="ClpP/crotonase"/>
    <property type="match status" value="1"/>
</dbReference>
<dbReference type="PANTHER" id="PTHR11941">
    <property type="entry name" value="ENOYL-COA HYDRATASE-RELATED"/>
    <property type="match status" value="1"/>
</dbReference>
<organism evidence="1 2">
    <name type="scientific">Amycolatopsis xylanica</name>
    <dbReference type="NCBI Taxonomy" id="589385"/>
    <lineage>
        <taxon>Bacteria</taxon>
        <taxon>Bacillati</taxon>
        <taxon>Actinomycetota</taxon>
        <taxon>Actinomycetes</taxon>
        <taxon>Pseudonocardiales</taxon>
        <taxon>Pseudonocardiaceae</taxon>
        <taxon>Amycolatopsis</taxon>
    </lineage>
</organism>
<dbReference type="Proteomes" id="UP000199515">
    <property type="component" value="Unassembled WGS sequence"/>
</dbReference>
<dbReference type="RefSeq" id="WP_425425935.1">
    <property type="nucleotide sequence ID" value="NZ_FNON01000001.1"/>
</dbReference>
<evidence type="ECO:0000313" key="1">
    <source>
        <dbReference type="EMBL" id="SDW42477.1"/>
    </source>
</evidence>
<name>A0A1H2TFD6_9PSEU</name>
<gene>
    <name evidence="1" type="ORF">SAMN05421504_101543</name>
</gene>
<dbReference type="STRING" id="589385.SAMN05421504_101543"/>
<dbReference type="CDD" id="cd06558">
    <property type="entry name" value="crotonase-like"/>
    <property type="match status" value="1"/>
</dbReference>
<protein>
    <submittedName>
        <fullName evidence="1">Enoyl-CoA hydratase/carnithine racemase</fullName>
    </submittedName>
</protein>
<dbReference type="Gene3D" id="3.90.226.10">
    <property type="entry name" value="2-enoyl-CoA Hydratase, Chain A, domain 1"/>
    <property type="match status" value="1"/>
</dbReference>